<keyword evidence="2" id="KW-1185">Reference proteome</keyword>
<organism evidence="1 2">
    <name type="scientific">Cyclocybe aegerita</name>
    <name type="common">Black poplar mushroom</name>
    <name type="synonym">Agrocybe aegerita</name>
    <dbReference type="NCBI Taxonomy" id="1973307"/>
    <lineage>
        <taxon>Eukaryota</taxon>
        <taxon>Fungi</taxon>
        <taxon>Dikarya</taxon>
        <taxon>Basidiomycota</taxon>
        <taxon>Agaricomycotina</taxon>
        <taxon>Agaricomycetes</taxon>
        <taxon>Agaricomycetidae</taxon>
        <taxon>Agaricales</taxon>
        <taxon>Agaricineae</taxon>
        <taxon>Bolbitiaceae</taxon>
        <taxon>Cyclocybe</taxon>
    </lineage>
</organism>
<protein>
    <submittedName>
        <fullName evidence="1">Uncharacterized protein</fullName>
    </submittedName>
</protein>
<comment type="caution">
    <text evidence="1">The sequence shown here is derived from an EMBL/GenBank/DDBJ whole genome shotgun (WGS) entry which is preliminary data.</text>
</comment>
<sequence>MTEENPLVLTDDIADFRALCWALYATPVQLYTYQGERIRTLDLLQVVCLLEIAHKYHFTAYEHWARDILIRHTDPRNLHPQFRFSYPPSLLSRMLRLSEKCHSAKLRDNVEATWLLRFDSPGLALTTAEDLQLRQFQGKCYYKLVRNLGSIRLEGSSTAFVPYEMELSPEQRARLFQGAWSIQRFLRGLREDCRLPKKDAACDQARHDIACKRASQDFFGRGGDEEFLRSADPLEVIHNFLEQHARSQHQGTCVLKHLVTAYHDFGDSLADHFLGSCGP</sequence>
<dbReference type="Proteomes" id="UP000467700">
    <property type="component" value="Unassembled WGS sequence"/>
</dbReference>
<accession>A0A8S0WA52</accession>
<dbReference type="EMBL" id="CACVBS010000037">
    <property type="protein sequence ID" value="CAA7262836.1"/>
    <property type="molecule type" value="Genomic_DNA"/>
</dbReference>
<dbReference type="OrthoDB" id="3157337at2759"/>
<name>A0A8S0WA52_CYCAE</name>
<reference evidence="1 2" key="1">
    <citation type="submission" date="2020-01" db="EMBL/GenBank/DDBJ databases">
        <authorList>
            <person name="Gupta K D."/>
        </authorList>
    </citation>
    <scope>NUCLEOTIDE SEQUENCE [LARGE SCALE GENOMIC DNA]</scope>
</reference>
<evidence type="ECO:0000313" key="1">
    <source>
        <dbReference type="EMBL" id="CAA7262836.1"/>
    </source>
</evidence>
<gene>
    <name evidence="1" type="ORF">AAE3_LOCUS5226</name>
</gene>
<proteinExistence type="predicted"/>
<evidence type="ECO:0000313" key="2">
    <source>
        <dbReference type="Proteomes" id="UP000467700"/>
    </source>
</evidence>
<dbReference type="AlphaFoldDB" id="A0A8S0WA52"/>